<feature type="compositionally biased region" description="Acidic residues" evidence="1">
    <location>
        <begin position="650"/>
        <end position="668"/>
    </location>
</feature>
<feature type="compositionally biased region" description="Low complexity" evidence="1">
    <location>
        <begin position="43"/>
        <end position="69"/>
    </location>
</feature>
<feature type="compositionally biased region" description="Basic and acidic residues" evidence="1">
    <location>
        <begin position="1385"/>
        <end position="1397"/>
    </location>
</feature>
<feature type="compositionally biased region" description="Acidic residues" evidence="1">
    <location>
        <begin position="77"/>
        <end position="91"/>
    </location>
</feature>
<organism evidence="2 3">
    <name type="scientific">Collybiopsis confluens</name>
    <dbReference type="NCBI Taxonomy" id="2823264"/>
    <lineage>
        <taxon>Eukaryota</taxon>
        <taxon>Fungi</taxon>
        <taxon>Dikarya</taxon>
        <taxon>Basidiomycota</taxon>
        <taxon>Agaricomycotina</taxon>
        <taxon>Agaricomycetes</taxon>
        <taxon>Agaricomycetidae</taxon>
        <taxon>Agaricales</taxon>
        <taxon>Marasmiineae</taxon>
        <taxon>Omphalotaceae</taxon>
        <taxon>Collybiopsis</taxon>
    </lineage>
</organism>
<accession>A0A8H5HQ49</accession>
<evidence type="ECO:0000313" key="2">
    <source>
        <dbReference type="EMBL" id="KAF5387447.1"/>
    </source>
</evidence>
<feature type="compositionally biased region" description="Polar residues" evidence="1">
    <location>
        <begin position="1"/>
        <end position="10"/>
    </location>
</feature>
<sequence>MRTLKPTQTRTRTRDYYPGPRTRSRTQIQTQTRPRTQTRMRTLKPTQTRTRAQTRFSTRSSQTRRSSQSNLDRDGDVEYDSGLENGSDEEVSCTGRTKDYDDAKNSDSDYVDEGMETNSSRRFMGHPPAPDRTAPDGQDPLWTSKIHEDTYSFSHPSGVFSCSHGLSGKPNPYCDTSCAALSYFGVAYVPMLKGFIQMELGRMLGREELQEVIKAVILKEPWSRKRQNLSETILAHIECAFEKSLPTFKDVAERARSVTPLKPFPFLMPPQQTAPCPGCGFHFQCWKGSASYSKHLDKCDSLSKPGLSHFRDFNRSEIEGKERWSQALHKVHGKQKYRVILSPKRYNPLQHQPDMPHLHDLPPLPQPLLTQPDHFSDRWWQFLHDIRFRSVLTLREQATEPSLGPDDVLKLFERPSAAVKRYRNDCDEWRVEKSLGLAHKAFTVYLREAGMLIEKVPAFSEVLKQYSGLNFRTRFTKDSTYGEYARVATAALSFVLRRTQFPAVSAVLPLSLPNKKLRKVIREIRQEFKAFSDEQTPQSLIPILHRFVVNLTVTSEPIVAKNLSLIEYVILFLNFEDGGTSVQHAGNFTRFLAHGCRIISASALLASVNGGWTKVLTLPLGSGNEADTSAVKDVTGANEDFRGDSGKDSDNDENVGDDGDGRDDGDNEEATKHSGNEVDIDDLDGFDDEDKIDGDDDEAENEVDRDDIMGGDGDGEDKENSGDDSDGSSEDEDKEEERERENDRDEDGSNEKRDDKGDDEDGDGSNSRERRQKDDRELGKRIKRNIKLCLSKKNKTRCTPFLILLQLWRQANRASHAVQGKKMVTPDSSNVGFSFRSGAGSELQFKLTDFARNTQIELDELESCFCKLVPASLVPLCKQFRLTGLSDDPSSDVSLFKRQDNIRYLAQFIGPLFRQLQAEQPTNGDETLGVDREKALEWIGVMEQMQRHLVRGILPVVGICPRSFQAASFLYDTLGKQTRSLKLFKSYVVLCNPLAKQDAHRQYQCYWVIPASLAWYLLFYLGVVRPVLKMLLRPHAIHSNLLRTILDHYLFVHVNPDSDSSQGFQQWSGSDIDACLLSTVFKLKAIDMRQIMTGIIYHWFPRLGRANSDLHDTVAVSPIANQGQYLASGPKKKKLPYFLGNTFNEVEFHYQIQISEAFTKLSEVASKHGRERPIKTVNVADCLACNEHLAMRTAEEFVLSRAPGYGIASGVAQSIESKCSRLMKSKPFLRGEDAGEAEGDWISLWKTLGDEGLVRVTAALVQGFTFEAKQKDLLQNGYSPRLIANAVYMFQCAVGQWATGSFTQLNWHSNPRRDEDVALIEKHVRFFKKNVREKWIEFCKKVDSFILRGKKATFAVLPKPFHTFYTSGIFDEEDEEVSAPAVPGRPEKNYEPSRVEMEAEEEGASMVMHSVGDNGGDMQKEEDRGAEERPDGQRPESSHQRSSGEKRKRQVGGDDNEQRKKRKKKKTEGGEDKEQVNPRGADSSSSHKKRPHAAIGSKDAESEAKKKRLNDSQIPNKFMNSR</sequence>
<feature type="compositionally biased region" description="Basic and acidic residues" evidence="1">
    <location>
        <begin position="766"/>
        <end position="777"/>
    </location>
</feature>
<dbReference type="OrthoDB" id="3049338at2759"/>
<evidence type="ECO:0000256" key="1">
    <source>
        <dbReference type="SAM" id="MobiDB-lite"/>
    </source>
</evidence>
<gene>
    <name evidence="2" type="ORF">D9757_007805</name>
</gene>
<protein>
    <submittedName>
        <fullName evidence="2">Uncharacterized protein</fullName>
    </submittedName>
</protein>
<feature type="compositionally biased region" description="Basic and acidic residues" evidence="1">
    <location>
        <begin position="639"/>
        <end position="649"/>
    </location>
</feature>
<feature type="compositionally biased region" description="Acidic residues" evidence="1">
    <location>
        <begin position="713"/>
        <end position="736"/>
    </location>
</feature>
<comment type="caution">
    <text evidence="2">The sequence shown here is derived from an EMBL/GenBank/DDBJ whole genome shotgun (WGS) entry which is preliminary data.</text>
</comment>
<feature type="compositionally biased region" description="Basic and acidic residues" evidence="1">
    <location>
        <begin position="96"/>
        <end position="107"/>
    </location>
</feature>
<feature type="compositionally biased region" description="Basic and acidic residues" evidence="1">
    <location>
        <begin position="1467"/>
        <end position="1476"/>
    </location>
</feature>
<keyword evidence="3" id="KW-1185">Reference proteome</keyword>
<proteinExistence type="predicted"/>
<evidence type="ECO:0000313" key="3">
    <source>
        <dbReference type="Proteomes" id="UP000518752"/>
    </source>
</evidence>
<feature type="compositionally biased region" description="Acidic residues" evidence="1">
    <location>
        <begin position="678"/>
        <end position="705"/>
    </location>
</feature>
<feature type="compositionally biased region" description="Polar residues" evidence="1">
    <location>
        <begin position="1511"/>
        <end position="1522"/>
    </location>
</feature>
<feature type="compositionally biased region" description="Basic and acidic residues" evidence="1">
    <location>
        <begin position="737"/>
        <end position="756"/>
    </location>
</feature>
<feature type="compositionally biased region" description="Basic and acidic residues" evidence="1">
    <location>
        <begin position="1418"/>
        <end position="1445"/>
    </location>
</feature>
<feature type="region of interest" description="Disordered" evidence="1">
    <location>
        <begin position="1375"/>
        <end position="1522"/>
    </location>
</feature>
<feature type="compositionally biased region" description="Low complexity" evidence="1">
    <location>
        <begin position="25"/>
        <end position="35"/>
    </location>
</feature>
<dbReference type="Proteomes" id="UP000518752">
    <property type="component" value="Unassembled WGS sequence"/>
</dbReference>
<feature type="region of interest" description="Disordered" evidence="1">
    <location>
        <begin position="1"/>
        <end position="136"/>
    </location>
</feature>
<feature type="region of interest" description="Disordered" evidence="1">
    <location>
        <begin position="625"/>
        <end position="777"/>
    </location>
</feature>
<reference evidence="2 3" key="1">
    <citation type="journal article" date="2020" name="ISME J.">
        <title>Uncovering the hidden diversity of litter-decomposition mechanisms in mushroom-forming fungi.</title>
        <authorList>
            <person name="Floudas D."/>
            <person name="Bentzer J."/>
            <person name="Ahren D."/>
            <person name="Johansson T."/>
            <person name="Persson P."/>
            <person name="Tunlid A."/>
        </authorList>
    </citation>
    <scope>NUCLEOTIDE SEQUENCE [LARGE SCALE GENOMIC DNA]</scope>
    <source>
        <strain evidence="2 3">CBS 406.79</strain>
    </source>
</reference>
<name>A0A8H5HQ49_9AGAR</name>
<dbReference type="EMBL" id="JAACJN010000032">
    <property type="protein sequence ID" value="KAF5387447.1"/>
    <property type="molecule type" value="Genomic_DNA"/>
</dbReference>